<keyword evidence="3" id="KW-1185">Reference proteome</keyword>
<accession>A0ABY6IMY9</accession>
<dbReference type="SUPFAM" id="SSF53474">
    <property type="entry name" value="alpha/beta-Hydrolases"/>
    <property type="match status" value="1"/>
</dbReference>
<organism evidence="2 3">
    <name type="scientific">Pelagibacterium flavum</name>
    <dbReference type="NCBI Taxonomy" id="2984530"/>
    <lineage>
        <taxon>Bacteria</taxon>
        <taxon>Pseudomonadati</taxon>
        <taxon>Pseudomonadota</taxon>
        <taxon>Alphaproteobacteria</taxon>
        <taxon>Hyphomicrobiales</taxon>
        <taxon>Devosiaceae</taxon>
        <taxon>Pelagibacterium</taxon>
    </lineage>
</organism>
<dbReference type="EMBL" id="CP107716">
    <property type="protein sequence ID" value="UYQ70702.1"/>
    <property type="molecule type" value="Genomic_DNA"/>
</dbReference>
<protein>
    <submittedName>
        <fullName evidence="2">Alpha/beta hydrolase</fullName>
    </submittedName>
</protein>
<gene>
    <name evidence="2" type="ORF">OF122_11535</name>
</gene>
<evidence type="ECO:0000313" key="3">
    <source>
        <dbReference type="Proteomes" id="UP001163882"/>
    </source>
</evidence>
<dbReference type="Pfam" id="PF12697">
    <property type="entry name" value="Abhydrolase_6"/>
    <property type="match status" value="1"/>
</dbReference>
<feature type="domain" description="AB hydrolase-1" evidence="1">
    <location>
        <begin position="29"/>
        <end position="264"/>
    </location>
</feature>
<reference evidence="2" key="1">
    <citation type="submission" date="2022-10" db="EMBL/GenBank/DDBJ databases">
        <title>YIM 151497 complete genome.</title>
        <authorList>
            <person name="Chen X."/>
        </authorList>
    </citation>
    <scope>NUCLEOTIDE SEQUENCE</scope>
    <source>
        <strain evidence="2">YIM 151497</strain>
    </source>
</reference>
<keyword evidence="2" id="KW-0378">Hydrolase</keyword>
<dbReference type="Proteomes" id="UP001163882">
    <property type="component" value="Chromosome"/>
</dbReference>
<dbReference type="InterPro" id="IPR029058">
    <property type="entry name" value="AB_hydrolase_fold"/>
</dbReference>
<sequence length="279" mass="30660">MTEPVSRYFALRDREIHVSQWGTPDKPALIMWHGLARTGRDFDTIARALRDQYFILAPDTLGRGLSQWADDPSSEYRLDNFGAMAMELLDQLGISTCRWIGTSMGGAVGIRLAGGPMRGRISHLVINDIGPEIPTTAVERISTYVGNPPVFDTIRELEAWLRAVYAPFGPLSDAEWRAMADSSARRTDEGKVTVHYDPAIVAQFDAANDVGDQWSDFDAITAPMLLIRGAESDLLSEDLAVSMQARGPRPQRLDIAGVGHAPALNVAAQIEPVRAFLRD</sequence>
<evidence type="ECO:0000313" key="2">
    <source>
        <dbReference type="EMBL" id="UYQ70702.1"/>
    </source>
</evidence>
<dbReference type="InterPro" id="IPR000073">
    <property type="entry name" value="AB_hydrolase_1"/>
</dbReference>
<dbReference type="PANTHER" id="PTHR43194">
    <property type="entry name" value="HYDROLASE ALPHA/BETA FOLD FAMILY"/>
    <property type="match status" value="1"/>
</dbReference>
<evidence type="ECO:0000259" key="1">
    <source>
        <dbReference type="Pfam" id="PF12697"/>
    </source>
</evidence>
<dbReference type="PANTHER" id="PTHR43194:SF2">
    <property type="entry name" value="PEROXISOMAL MEMBRANE PROTEIN LPX1"/>
    <property type="match status" value="1"/>
</dbReference>
<dbReference type="GO" id="GO:0016787">
    <property type="term" value="F:hydrolase activity"/>
    <property type="evidence" value="ECO:0007669"/>
    <property type="project" value="UniProtKB-KW"/>
</dbReference>
<dbReference type="InterPro" id="IPR050228">
    <property type="entry name" value="Carboxylesterase_BioH"/>
</dbReference>
<dbReference type="RefSeq" id="WP_264224391.1">
    <property type="nucleotide sequence ID" value="NZ_CP107716.1"/>
</dbReference>
<dbReference type="Gene3D" id="3.40.50.1820">
    <property type="entry name" value="alpha/beta hydrolase"/>
    <property type="match status" value="1"/>
</dbReference>
<name>A0ABY6IMY9_9HYPH</name>
<dbReference type="PRINTS" id="PR00111">
    <property type="entry name" value="ABHYDROLASE"/>
</dbReference>
<proteinExistence type="predicted"/>